<accession>X0VVP0</accession>
<dbReference type="AlphaFoldDB" id="X0VVP0"/>
<dbReference type="EMBL" id="BARS01020206">
    <property type="protein sequence ID" value="GAG04601.1"/>
    <property type="molecule type" value="Genomic_DNA"/>
</dbReference>
<name>X0VVP0_9ZZZZ</name>
<proteinExistence type="predicted"/>
<feature type="non-terminal residue" evidence="1">
    <location>
        <position position="1"/>
    </location>
</feature>
<comment type="caution">
    <text evidence="1">The sequence shown here is derived from an EMBL/GenBank/DDBJ whole genome shotgun (WGS) entry which is preliminary data.</text>
</comment>
<evidence type="ECO:0008006" key="2">
    <source>
        <dbReference type="Google" id="ProtNLM"/>
    </source>
</evidence>
<gene>
    <name evidence="1" type="ORF">S01H1_32619</name>
</gene>
<evidence type="ECO:0000313" key="1">
    <source>
        <dbReference type="EMBL" id="GAG04601.1"/>
    </source>
</evidence>
<organism evidence="1">
    <name type="scientific">marine sediment metagenome</name>
    <dbReference type="NCBI Taxonomy" id="412755"/>
    <lineage>
        <taxon>unclassified sequences</taxon>
        <taxon>metagenomes</taxon>
        <taxon>ecological metagenomes</taxon>
    </lineage>
</organism>
<protein>
    <recommendedName>
        <fullName evidence="2">Pyruvate:ferredoxin oxidoreductase core domain-containing protein</fullName>
    </recommendedName>
</protein>
<reference evidence="1" key="1">
    <citation type="journal article" date="2014" name="Front. Microbiol.">
        <title>High frequency of phylogenetically diverse reductive dehalogenase-homologous genes in deep subseafloor sedimentary metagenomes.</title>
        <authorList>
            <person name="Kawai M."/>
            <person name="Futagami T."/>
            <person name="Toyoda A."/>
            <person name="Takaki Y."/>
            <person name="Nishi S."/>
            <person name="Hori S."/>
            <person name="Arai W."/>
            <person name="Tsubouchi T."/>
            <person name="Morono Y."/>
            <person name="Uchiyama I."/>
            <person name="Ito T."/>
            <person name="Fujiyama A."/>
            <person name="Inagaki F."/>
            <person name="Takami H."/>
        </authorList>
    </citation>
    <scope>NUCLEOTIDE SEQUENCE</scope>
    <source>
        <strain evidence="1">Expedition CK06-06</strain>
    </source>
</reference>
<sequence length="62" mass="7101">LLRELSETVEHFIVPELNLGQISQEVERVVRRPVKGVHHAGGAMIPPERIVEAIHEVSKWRQ</sequence>